<keyword evidence="1" id="KW-0472">Membrane</keyword>
<sequence length="173" mass="20532">MHTIHFIFYFFQYIKFSKVAARWRGGFPSGSPVSSHSPKTCSQANWTYEQDTFYHISLYATWTEAQIYCREVYTDLASIRNSDEHQRVSDLVKFVRYVWIGLFLDVWEWSDQGSSSFRYWAMTQPLNLLKSDCVVMVMASAKCRKCKFQDLIFILFFYYSIFLKLMFIIAISV</sequence>
<feature type="transmembrane region" description="Helical" evidence="1">
    <location>
        <begin position="151"/>
        <end position="171"/>
    </location>
</feature>
<dbReference type="AlphaFoldDB" id="A0AAR2KK87"/>
<reference evidence="3" key="3">
    <citation type="submission" date="2025-09" db="UniProtKB">
        <authorList>
            <consortium name="Ensembl"/>
        </authorList>
    </citation>
    <scope>IDENTIFICATION</scope>
</reference>
<reference evidence="3" key="2">
    <citation type="submission" date="2025-08" db="UniProtKB">
        <authorList>
            <consortium name="Ensembl"/>
        </authorList>
    </citation>
    <scope>IDENTIFICATION</scope>
</reference>
<feature type="domain" description="C-type lectin" evidence="2">
    <location>
        <begin position="48"/>
        <end position="146"/>
    </location>
</feature>
<keyword evidence="1" id="KW-1133">Transmembrane helix</keyword>
<proteinExistence type="predicted"/>
<keyword evidence="1" id="KW-0812">Transmembrane</keyword>
<evidence type="ECO:0000259" key="2">
    <source>
        <dbReference type="PROSITE" id="PS50041"/>
    </source>
</evidence>
<dbReference type="PANTHER" id="PTHR45784">
    <property type="entry name" value="C-TYPE LECTIN DOMAIN FAMILY 20 MEMBER A-RELATED"/>
    <property type="match status" value="1"/>
</dbReference>
<dbReference type="InterPro" id="IPR016187">
    <property type="entry name" value="CTDL_fold"/>
</dbReference>
<dbReference type="Pfam" id="PF00059">
    <property type="entry name" value="Lectin_C"/>
    <property type="match status" value="1"/>
</dbReference>
<dbReference type="PROSITE" id="PS50041">
    <property type="entry name" value="C_TYPE_LECTIN_2"/>
    <property type="match status" value="1"/>
</dbReference>
<name>A0AAR2KK87_PYGNA</name>
<protein>
    <recommendedName>
        <fullName evidence="2">C-type lectin domain-containing protein</fullName>
    </recommendedName>
</protein>
<reference evidence="3 4" key="1">
    <citation type="submission" date="2020-10" db="EMBL/GenBank/DDBJ databases">
        <title>Pygocentrus nattereri (red-bellied piranha) genome, fPygNat1, primary haplotype.</title>
        <authorList>
            <person name="Myers G."/>
            <person name="Meyer A."/>
            <person name="Karagic N."/>
            <person name="Pippel M."/>
            <person name="Winkler S."/>
            <person name="Tracey A."/>
            <person name="Wood J."/>
            <person name="Formenti G."/>
            <person name="Howe K."/>
            <person name="Fedrigo O."/>
            <person name="Jarvis E.D."/>
        </authorList>
    </citation>
    <scope>NUCLEOTIDE SEQUENCE [LARGE SCALE GENOMIC DNA]</scope>
</reference>
<dbReference type="SMART" id="SM00034">
    <property type="entry name" value="CLECT"/>
    <property type="match status" value="1"/>
</dbReference>
<dbReference type="Ensembl" id="ENSPNAT00000065074.1">
    <property type="protein sequence ID" value="ENSPNAP00000062521.1"/>
    <property type="gene ID" value="ENSPNAG00000037060.1"/>
</dbReference>
<dbReference type="GeneTree" id="ENSGT00980000198939"/>
<dbReference type="InterPro" id="IPR001304">
    <property type="entry name" value="C-type_lectin-like"/>
</dbReference>
<dbReference type="SUPFAM" id="SSF56436">
    <property type="entry name" value="C-type lectin-like"/>
    <property type="match status" value="1"/>
</dbReference>
<organism evidence="3 4">
    <name type="scientific">Pygocentrus nattereri</name>
    <name type="common">Red-bellied piranha</name>
    <dbReference type="NCBI Taxonomy" id="42514"/>
    <lineage>
        <taxon>Eukaryota</taxon>
        <taxon>Metazoa</taxon>
        <taxon>Chordata</taxon>
        <taxon>Craniata</taxon>
        <taxon>Vertebrata</taxon>
        <taxon>Euteleostomi</taxon>
        <taxon>Actinopterygii</taxon>
        <taxon>Neopterygii</taxon>
        <taxon>Teleostei</taxon>
        <taxon>Ostariophysi</taxon>
        <taxon>Characiformes</taxon>
        <taxon>Characoidei</taxon>
        <taxon>Pygocentrus</taxon>
    </lineage>
</organism>
<dbReference type="Gene3D" id="3.10.100.10">
    <property type="entry name" value="Mannose-Binding Protein A, subunit A"/>
    <property type="match status" value="1"/>
</dbReference>
<dbReference type="Proteomes" id="UP001501920">
    <property type="component" value="Chromosome 19"/>
</dbReference>
<dbReference type="PANTHER" id="PTHR45784:SF3">
    <property type="entry name" value="C-TYPE LECTIN DOMAIN FAMILY 4 MEMBER K-LIKE-RELATED"/>
    <property type="match status" value="1"/>
</dbReference>
<accession>A0AAR2KK87</accession>
<evidence type="ECO:0000256" key="1">
    <source>
        <dbReference type="SAM" id="Phobius"/>
    </source>
</evidence>
<evidence type="ECO:0000313" key="4">
    <source>
        <dbReference type="Proteomes" id="UP001501920"/>
    </source>
</evidence>
<keyword evidence="4" id="KW-1185">Reference proteome</keyword>
<dbReference type="InterPro" id="IPR016186">
    <property type="entry name" value="C-type_lectin-like/link_sf"/>
</dbReference>
<evidence type="ECO:0000313" key="3">
    <source>
        <dbReference type="Ensembl" id="ENSPNAP00000062521.1"/>
    </source>
</evidence>